<dbReference type="Gene3D" id="3.30.420.10">
    <property type="entry name" value="Ribonuclease H-like superfamily/Ribonuclease H"/>
    <property type="match status" value="1"/>
</dbReference>
<gene>
    <name evidence="1" type="primary">TCB1</name>
</gene>
<proteinExistence type="evidence at transcript level"/>
<reference evidence="1" key="1">
    <citation type="submission" date="2009-01" db="EMBL/GenBank/DDBJ databases">
        <authorList>
            <consortium name="cGRASP (B.F. Koop &amp; W.S. Davidson)"/>
            <person name="Leong J."/>
            <person name="von Schalburg K."/>
            <person name="Cooper G."/>
            <person name="Moore R."/>
            <person name="Holt R."/>
            <person name="Davidson W.S."/>
            <person name="Koop B.F."/>
        </authorList>
    </citation>
    <scope>NUCLEOTIDE SEQUENCE</scope>
    <source>
        <tissue evidence="1">Thyroid</tissue>
    </source>
</reference>
<dbReference type="AlphaFoldDB" id="B9EMW7"/>
<dbReference type="InterPro" id="IPR036397">
    <property type="entry name" value="RNaseH_sf"/>
</dbReference>
<name>B9EMW7_SALSA</name>
<dbReference type="OMA" id="QQLPCEC"/>
<reference evidence="1" key="2">
    <citation type="journal article" date="2010" name="BMC Genomics">
        <title>Salmo salar and Esox lucius full-length cDNA sequences reveal changes in evolutionary pressures on a post-tetraploidization genome.</title>
        <authorList>
            <person name="Leong J.S."/>
            <person name="Jantzen S.G."/>
            <person name="von Schalburg K.R."/>
            <person name="Cooper G.A."/>
            <person name="Messmer A.M."/>
            <person name="Liao N.Y."/>
            <person name="Munro S."/>
            <person name="Moore R."/>
            <person name="Holt R.A."/>
            <person name="Jones S.J."/>
            <person name="Davidson W.S."/>
            <person name="Koop B.F."/>
        </authorList>
    </citation>
    <scope>NUCLEOTIDE SEQUENCE</scope>
    <source>
        <tissue evidence="1">Thyroid</tissue>
    </source>
</reference>
<sequence length="79" mass="8721">MKLQCSCLEGTAHQHQNLIPTVKYGGGSIMVWGCFAASGPGQLAIIDGKMNFQVYQDILQDNVRQDNVRLSVRQLCVLL</sequence>
<organism evidence="1">
    <name type="scientific">Salmo salar</name>
    <name type="common">Atlantic salmon</name>
    <dbReference type="NCBI Taxonomy" id="8030"/>
    <lineage>
        <taxon>Eukaryota</taxon>
        <taxon>Metazoa</taxon>
        <taxon>Chordata</taxon>
        <taxon>Craniata</taxon>
        <taxon>Vertebrata</taxon>
        <taxon>Euteleostomi</taxon>
        <taxon>Actinopterygii</taxon>
        <taxon>Neopterygii</taxon>
        <taxon>Teleostei</taxon>
        <taxon>Protacanthopterygii</taxon>
        <taxon>Salmoniformes</taxon>
        <taxon>Salmonidae</taxon>
        <taxon>Salmoninae</taxon>
        <taxon>Salmo</taxon>
    </lineage>
</organism>
<dbReference type="GO" id="GO:0003676">
    <property type="term" value="F:nucleic acid binding"/>
    <property type="evidence" value="ECO:0007669"/>
    <property type="project" value="InterPro"/>
</dbReference>
<evidence type="ECO:0000313" key="1">
    <source>
        <dbReference type="EMBL" id="ACM08864.1"/>
    </source>
</evidence>
<reference evidence="1" key="3">
    <citation type="submission" date="2010-08" db="EMBL/GenBank/DDBJ databases">
        <authorList>
            <consortium name="cGRASP (B.F. Koop &amp; W.S. Davidson)"/>
        </authorList>
    </citation>
    <scope>NUCLEOTIDE SEQUENCE</scope>
    <source>
        <tissue evidence="1">Thyroid</tissue>
    </source>
</reference>
<accession>B9EMW7</accession>
<protein>
    <submittedName>
        <fullName evidence="1">Transposable element Tcb1 transposase</fullName>
    </submittedName>
</protein>
<dbReference type="EMBL" id="BT056992">
    <property type="protein sequence ID" value="ACM08864.1"/>
    <property type="molecule type" value="mRNA"/>
</dbReference>